<organism evidence="1 2">
    <name type="scientific">Flavobacterium cerinum</name>
    <dbReference type="NCBI Taxonomy" id="2502784"/>
    <lineage>
        <taxon>Bacteria</taxon>
        <taxon>Pseudomonadati</taxon>
        <taxon>Bacteroidota</taxon>
        <taxon>Flavobacteriia</taxon>
        <taxon>Flavobacteriales</taxon>
        <taxon>Flavobacteriaceae</taxon>
        <taxon>Flavobacterium</taxon>
    </lineage>
</organism>
<accession>A0A444HEN7</accession>
<gene>
    <name evidence="1" type="ORF">EPI11_00085</name>
</gene>
<dbReference type="AlphaFoldDB" id="A0A444HEN7"/>
<dbReference type="OrthoDB" id="885654at2"/>
<dbReference type="EMBL" id="SBII01000001">
    <property type="protein sequence ID" value="RWX03362.1"/>
    <property type="molecule type" value="Genomic_DNA"/>
</dbReference>
<protein>
    <submittedName>
        <fullName evidence="1">Uncharacterized protein</fullName>
    </submittedName>
</protein>
<evidence type="ECO:0000313" key="1">
    <source>
        <dbReference type="EMBL" id="RWX03362.1"/>
    </source>
</evidence>
<comment type="caution">
    <text evidence="1">The sequence shown here is derived from an EMBL/GenBank/DDBJ whole genome shotgun (WGS) entry which is preliminary data.</text>
</comment>
<proteinExistence type="predicted"/>
<dbReference type="Gene3D" id="3.30.2220.10">
    <property type="entry name" value="rbstp2171"/>
    <property type="match status" value="1"/>
</dbReference>
<keyword evidence="2" id="KW-1185">Reference proteome</keyword>
<sequence length="152" mass="17111">MDTRNELKDQCRKLGIQFLPNETAAKLQDKIKKHIMKTATKNGDITQEQIEAWKKEYGKVHTIKVTVDKGTKEDGSDADIALGYLRKPKRDHKAVALSLYSQHKILESGEFLRDNCWLGGDERLKTVEDIADTAAIQASNIVKFLEAELGEA</sequence>
<evidence type="ECO:0000313" key="2">
    <source>
        <dbReference type="Proteomes" id="UP000287527"/>
    </source>
</evidence>
<dbReference type="RefSeq" id="WP_128387918.1">
    <property type="nucleotide sequence ID" value="NZ_SBII01000001.1"/>
</dbReference>
<reference evidence="1 2" key="1">
    <citation type="submission" date="2019-01" db="EMBL/GenBank/DDBJ databases">
        <title>Flavobacterium sp. nov.,isolated from freshwater.</title>
        <authorList>
            <person name="Zhang R."/>
            <person name="Du Z.-J."/>
        </authorList>
    </citation>
    <scope>NUCLEOTIDE SEQUENCE [LARGE SCALE GENOMIC DNA]</scope>
    <source>
        <strain evidence="1 2">1E403</strain>
    </source>
</reference>
<dbReference type="Proteomes" id="UP000287527">
    <property type="component" value="Unassembled WGS sequence"/>
</dbReference>
<name>A0A444HEN7_9FLAO</name>